<accession>A0A5E7Z7H3</accession>
<evidence type="ECO:0000313" key="3">
    <source>
        <dbReference type="Proteomes" id="UP000326857"/>
    </source>
</evidence>
<reference evidence="2 3" key="1">
    <citation type="submission" date="2019-09" db="EMBL/GenBank/DDBJ databases">
        <authorList>
            <person name="Dittami M. S."/>
        </authorList>
    </citation>
    <scope>NUCLEOTIDE SEQUENCE [LARGE SCALE GENOMIC DNA]</scope>
    <source>
        <strain evidence="2">SPHINGO391</strain>
    </source>
</reference>
<name>A0A5E7Z7H3_9SPHN</name>
<evidence type="ECO:0000313" key="2">
    <source>
        <dbReference type="EMBL" id="VVT13131.1"/>
    </source>
</evidence>
<feature type="region of interest" description="Disordered" evidence="1">
    <location>
        <begin position="1"/>
        <end position="29"/>
    </location>
</feature>
<evidence type="ECO:0000256" key="1">
    <source>
        <dbReference type="SAM" id="MobiDB-lite"/>
    </source>
</evidence>
<dbReference type="AlphaFoldDB" id="A0A5E7Z7H3"/>
<dbReference type="EMBL" id="CABVLI010000039">
    <property type="protein sequence ID" value="VVT13131.1"/>
    <property type="molecule type" value="Genomic_DNA"/>
</dbReference>
<sequence>MALGPDFRQDDGRGGAAGAGPTDAAPSCVTPITRVSLDPRQVPPTLAPRGMKMGTGNTRLPLQLYAASHRASCHWDHPEKAARTALTREPGDLPVAVVFRPARVRRTDG</sequence>
<dbReference type="Proteomes" id="UP000326857">
    <property type="component" value="Unassembled WGS sequence"/>
</dbReference>
<organism evidence="2 3">
    <name type="scientific">Sphingomonas aurantiaca</name>
    <dbReference type="NCBI Taxonomy" id="185949"/>
    <lineage>
        <taxon>Bacteria</taxon>
        <taxon>Pseudomonadati</taxon>
        <taxon>Pseudomonadota</taxon>
        <taxon>Alphaproteobacteria</taxon>
        <taxon>Sphingomonadales</taxon>
        <taxon>Sphingomonadaceae</taxon>
        <taxon>Sphingomonas</taxon>
    </lineage>
</organism>
<protein>
    <submittedName>
        <fullName evidence="2">Uncharacterized protein</fullName>
    </submittedName>
</protein>
<proteinExistence type="predicted"/>
<gene>
    <name evidence="2" type="ORF">SPHINGO391_440055</name>
</gene>